<comment type="caution">
    <text evidence="1">The sequence shown here is derived from an EMBL/GenBank/DDBJ whole genome shotgun (WGS) entry which is preliminary data.</text>
</comment>
<proteinExistence type="predicted"/>
<accession>A0AAN7LNZ4</accession>
<reference evidence="1 2" key="1">
    <citation type="journal article" date="2023" name="Hortic Res">
        <title>Pangenome of water caltrop reveals structural variations and asymmetric subgenome divergence after allopolyploidization.</title>
        <authorList>
            <person name="Zhang X."/>
            <person name="Chen Y."/>
            <person name="Wang L."/>
            <person name="Yuan Y."/>
            <person name="Fang M."/>
            <person name="Shi L."/>
            <person name="Lu R."/>
            <person name="Comes H.P."/>
            <person name="Ma Y."/>
            <person name="Chen Y."/>
            <person name="Huang G."/>
            <person name="Zhou Y."/>
            <person name="Zheng Z."/>
            <person name="Qiu Y."/>
        </authorList>
    </citation>
    <scope>NUCLEOTIDE SEQUENCE [LARGE SCALE GENOMIC DNA]</scope>
    <source>
        <strain evidence="1">F231</strain>
    </source>
</reference>
<dbReference type="EMBL" id="JAXQNO010000015">
    <property type="protein sequence ID" value="KAK4783052.1"/>
    <property type="molecule type" value="Genomic_DNA"/>
</dbReference>
<sequence>MDSSWVVQGLWLGEERGSESKGGRWAVDRQWQRQRSIPLLSSGNGGSLWHMGSLHLPTTTTWTRLYVFPNNHTLYLAHYSSYIGRYNLTLEGMAEPNMETISLLLSIDHNASLNIQNLQDSLEKLH</sequence>
<dbReference type="Proteomes" id="UP001346149">
    <property type="component" value="Unassembled WGS sequence"/>
</dbReference>
<dbReference type="AlphaFoldDB" id="A0AAN7LNZ4"/>
<evidence type="ECO:0000313" key="1">
    <source>
        <dbReference type="EMBL" id="KAK4783052.1"/>
    </source>
</evidence>
<protein>
    <submittedName>
        <fullName evidence="1">Uncharacterized protein</fullName>
    </submittedName>
</protein>
<name>A0AAN7LNZ4_TRANT</name>
<gene>
    <name evidence="1" type="ORF">SAY86_007426</name>
</gene>
<organism evidence="1 2">
    <name type="scientific">Trapa natans</name>
    <name type="common">Water chestnut</name>
    <dbReference type="NCBI Taxonomy" id="22666"/>
    <lineage>
        <taxon>Eukaryota</taxon>
        <taxon>Viridiplantae</taxon>
        <taxon>Streptophyta</taxon>
        <taxon>Embryophyta</taxon>
        <taxon>Tracheophyta</taxon>
        <taxon>Spermatophyta</taxon>
        <taxon>Magnoliopsida</taxon>
        <taxon>eudicotyledons</taxon>
        <taxon>Gunneridae</taxon>
        <taxon>Pentapetalae</taxon>
        <taxon>rosids</taxon>
        <taxon>malvids</taxon>
        <taxon>Myrtales</taxon>
        <taxon>Lythraceae</taxon>
        <taxon>Trapa</taxon>
    </lineage>
</organism>
<evidence type="ECO:0000313" key="2">
    <source>
        <dbReference type="Proteomes" id="UP001346149"/>
    </source>
</evidence>
<keyword evidence="2" id="KW-1185">Reference proteome</keyword>